<evidence type="ECO:0000313" key="1">
    <source>
        <dbReference type="EMBL" id="KAJ9053139.1"/>
    </source>
</evidence>
<proteinExistence type="predicted"/>
<comment type="caution">
    <text evidence="1">The sequence shown here is derived from an EMBL/GenBank/DDBJ whole genome shotgun (WGS) entry which is preliminary data.</text>
</comment>
<name>A0ACC2RSQ5_9FUNG</name>
<evidence type="ECO:0000313" key="2">
    <source>
        <dbReference type="Proteomes" id="UP001165960"/>
    </source>
</evidence>
<dbReference type="EMBL" id="QTSX02006554">
    <property type="protein sequence ID" value="KAJ9053139.1"/>
    <property type="molecule type" value="Genomic_DNA"/>
</dbReference>
<organism evidence="1 2">
    <name type="scientific">Entomophthora muscae</name>
    <dbReference type="NCBI Taxonomy" id="34485"/>
    <lineage>
        <taxon>Eukaryota</taxon>
        <taxon>Fungi</taxon>
        <taxon>Fungi incertae sedis</taxon>
        <taxon>Zoopagomycota</taxon>
        <taxon>Entomophthoromycotina</taxon>
        <taxon>Entomophthoromycetes</taxon>
        <taxon>Entomophthorales</taxon>
        <taxon>Entomophthoraceae</taxon>
        <taxon>Entomophthora</taxon>
    </lineage>
</organism>
<accession>A0ACC2RSQ5</accession>
<sequence length="180" mass="20023">MSSSDSSYEDELPSEVKAHLNQRFELNHAFSSITESLIAKQRFFDLEECLKHYLKESRIIAGQHKGFDIYLRGIKTIPLPADLNEAEDTPEPDDLPSPLIQPSEDSDSIKSPILQSTPRISSRLSRAFRENTPPIISFSKKRPLVRSSSPPSPSNSVRESSSLYDAGSTPVKKTFGGFKG</sequence>
<keyword evidence="2" id="KW-1185">Reference proteome</keyword>
<protein>
    <submittedName>
        <fullName evidence="1">Uncharacterized protein</fullName>
    </submittedName>
</protein>
<gene>
    <name evidence="1" type="ORF">DSO57_1027236</name>
</gene>
<dbReference type="Proteomes" id="UP001165960">
    <property type="component" value="Unassembled WGS sequence"/>
</dbReference>
<reference evidence="1" key="1">
    <citation type="submission" date="2022-04" db="EMBL/GenBank/DDBJ databases">
        <title>Genome of the entomopathogenic fungus Entomophthora muscae.</title>
        <authorList>
            <person name="Elya C."/>
            <person name="Lovett B.R."/>
            <person name="Lee E."/>
            <person name="Macias A.M."/>
            <person name="Hajek A.E."/>
            <person name="De Bivort B.L."/>
            <person name="Kasson M.T."/>
            <person name="De Fine Licht H.H."/>
            <person name="Stajich J.E."/>
        </authorList>
    </citation>
    <scope>NUCLEOTIDE SEQUENCE</scope>
    <source>
        <strain evidence="1">Berkeley</strain>
    </source>
</reference>